<dbReference type="InterPro" id="IPR007110">
    <property type="entry name" value="Ig-like_dom"/>
</dbReference>
<dbReference type="InterPro" id="IPR036179">
    <property type="entry name" value="Ig-like_dom_sf"/>
</dbReference>
<evidence type="ECO:0000313" key="4">
    <source>
        <dbReference type="Proteomes" id="UP000002358"/>
    </source>
</evidence>
<dbReference type="EnsemblMetazoa" id="XM_008204463">
    <property type="protein sequence ID" value="XP_008202685"/>
    <property type="gene ID" value="LOC100678164"/>
</dbReference>
<dbReference type="InParanoid" id="A0A7M7H6M3"/>
<dbReference type="SUPFAM" id="SSF48726">
    <property type="entry name" value="Immunoglobulin"/>
    <property type="match status" value="1"/>
</dbReference>
<proteinExistence type="predicted"/>
<name>A0A7M7H6M3_NASVI</name>
<dbReference type="InterPro" id="IPR013783">
    <property type="entry name" value="Ig-like_fold"/>
</dbReference>
<reference evidence="3" key="1">
    <citation type="submission" date="2021-01" db="UniProtKB">
        <authorList>
            <consortium name="EnsemblMetazoa"/>
        </authorList>
    </citation>
    <scope>IDENTIFICATION</scope>
</reference>
<accession>A0A7M7H6M3</accession>
<keyword evidence="1" id="KW-0732">Signal</keyword>
<keyword evidence="4" id="KW-1185">Reference proteome</keyword>
<protein>
    <recommendedName>
        <fullName evidence="2">Ig-like domain-containing protein</fullName>
    </recommendedName>
</protein>
<evidence type="ECO:0000256" key="1">
    <source>
        <dbReference type="SAM" id="SignalP"/>
    </source>
</evidence>
<dbReference type="PANTHER" id="PTHR21261">
    <property type="entry name" value="BEAT PROTEIN"/>
    <property type="match status" value="1"/>
</dbReference>
<evidence type="ECO:0000313" key="3">
    <source>
        <dbReference type="EnsemblMetazoa" id="XP_008202685"/>
    </source>
</evidence>
<dbReference type="Gene3D" id="2.60.40.10">
    <property type="entry name" value="Immunoglobulins"/>
    <property type="match status" value="1"/>
</dbReference>
<dbReference type="GeneID" id="100678164"/>
<dbReference type="OrthoDB" id="10015491at2759"/>
<dbReference type="RefSeq" id="XP_008202685.2">
    <property type="nucleotide sequence ID" value="XM_008204463.4"/>
</dbReference>
<dbReference type="Pfam" id="PF07686">
    <property type="entry name" value="V-set"/>
    <property type="match status" value="1"/>
</dbReference>
<feature type="domain" description="Ig-like" evidence="2">
    <location>
        <begin position="37"/>
        <end position="134"/>
    </location>
</feature>
<feature type="signal peptide" evidence="1">
    <location>
        <begin position="1"/>
        <end position="18"/>
    </location>
</feature>
<dbReference type="PROSITE" id="PS50835">
    <property type="entry name" value="IG_LIKE"/>
    <property type="match status" value="1"/>
</dbReference>
<dbReference type="AlphaFoldDB" id="A0A7M7H6M3"/>
<dbReference type="PANTHER" id="PTHR21261:SF15">
    <property type="entry name" value="BEATEN PATH IIIA, ISOFORM D-RELATED"/>
    <property type="match status" value="1"/>
</dbReference>
<feature type="chain" id="PRO_5029846780" description="Ig-like domain-containing protein" evidence="1">
    <location>
        <begin position="19"/>
        <end position="279"/>
    </location>
</feature>
<dbReference type="KEGG" id="nvi:100678164"/>
<dbReference type="Proteomes" id="UP000002358">
    <property type="component" value="Chromosome 1"/>
</dbReference>
<evidence type="ECO:0000259" key="2">
    <source>
        <dbReference type="PROSITE" id="PS50835"/>
    </source>
</evidence>
<dbReference type="InterPro" id="IPR013106">
    <property type="entry name" value="Ig_V-set"/>
</dbReference>
<organism evidence="3 4">
    <name type="scientific">Nasonia vitripennis</name>
    <name type="common">Parasitic wasp</name>
    <dbReference type="NCBI Taxonomy" id="7425"/>
    <lineage>
        <taxon>Eukaryota</taxon>
        <taxon>Metazoa</taxon>
        <taxon>Ecdysozoa</taxon>
        <taxon>Arthropoda</taxon>
        <taxon>Hexapoda</taxon>
        <taxon>Insecta</taxon>
        <taxon>Pterygota</taxon>
        <taxon>Neoptera</taxon>
        <taxon>Endopterygota</taxon>
        <taxon>Hymenoptera</taxon>
        <taxon>Apocrita</taxon>
        <taxon>Proctotrupomorpha</taxon>
        <taxon>Chalcidoidea</taxon>
        <taxon>Pteromalidae</taxon>
        <taxon>Pteromalinae</taxon>
        <taxon>Nasonia</taxon>
    </lineage>
</organism>
<sequence>MWTIAALLLLTRLSGSLAVSVSGIKVDINVPEEAELGHSVDLKCSWKLPSRNSTLYSVKWYKDEHEFFSYNPENSVHDRTKVHPQKGVNVDIMYSDQNLIRLTDLSLNSSGQYKCEVSTGPPFFATNYKQKNLTVIALPSQGPEITGVTPYYAPGENVTANCTSWPSVPKAKLYWTINNKTVPADYVIRHPELKPIKGQGTPNSLGLRFEMESRQLRGASLLRIRCVAHVGSRRYETERTIQLAHANNQRFSAGDLRSVGSATYASAALVLLLAAALAT</sequence>